<name>A0A6J4IFW5_9ACTN</name>
<gene>
    <name evidence="4" type="ORF">AVDCRST_MAG76-2304</name>
</gene>
<organism evidence="4">
    <name type="scientific">uncultured Acidimicrobiales bacterium</name>
    <dbReference type="NCBI Taxonomy" id="310071"/>
    <lineage>
        <taxon>Bacteria</taxon>
        <taxon>Bacillati</taxon>
        <taxon>Actinomycetota</taxon>
        <taxon>Acidimicrobiia</taxon>
        <taxon>Acidimicrobiales</taxon>
        <taxon>environmental samples</taxon>
    </lineage>
</organism>
<dbReference type="Gene3D" id="3.90.226.10">
    <property type="entry name" value="2-enoyl-CoA Hydratase, Chain A, domain 1"/>
    <property type="match status" value="1"/>
</dbReference>
<accession>A0A6J4IFW5</accession>
<dbReference type="AlphaFoldDB" id="A0A6J4IFW5"/>
<dbReference type="GO" id="GO:0004300">
    <property type="term" value="F:enoyl-CoA hydratase activity"/>
    <property type="evidence" value="ECO:0007669"/>
    <property type="project" value="UniProtKB-EC"/>
</dbReference>
<dbReference type="EC" id="4.2.1.17" evidence="4"/>
<dbReference type="SUPFAM" id="SSF52096">
    <property type="entry name" value="ClpP/crotonase"/>
    <property type="match status" value="1"/>
</dbReference>
<dbReference type="InterPro" id="IPR029045">
    <property type="entry name" value="ClpP/crotonase-like_dom_sf"/>
</dbReference>
<proteinExistence type="inferred from homology"/>
<dbReference type="Gene3D" id="1.10.12.10">
    <property type="entry name" value="Lyase 2-enoyl-coa Hydratase, Chain A, domain 2"/>
    <property type="match status" value="1"/>
</dbReference>
<comment type="similarity">
    <text evidence="1">Belongs to the enoyl-CoA hydratase/isomerase family.</text>
</comment>
<evidence type="ECO:0000256" key="2">
    <source>
        <dbReference type="ARBA" id="ARBA00023098"/>
    </source>
</evidence>
<dbReference type="InterPro" id="IPR014748">
    <property type="entry name" value="Enoyl-CoA_hydra_C"/>
</dbReference>
<evidence type="ECO:0000313" key="4">
    <source>
        <dbReference type="EMBL" id="CAA9251558.1"/>
    </source>
</evidence>
<dbReference type="GO" id="GO:0006635">
    <property type="term" value="P:fatty acid beta-oxidation"/>
    <property type="evidence" value="ECO:0007669"/>
    <property type="project" value="TreeGrafter"/>
</dbReference>
<sequence>MIDLTADGHVAVITINRPEARNAVNGEVANGIEAAVDRLEEDDALWVGILTHTGNVFSAGADLKAISAGRGAELATERGGFGGFVQRQRTKPVIVAAEGPALAGGFELALAADLIVASTAARFGLPEVKRSLVAAGGGLFRLPRAIPEKVAMELALTGEPIDAERAHHFGLVNRLTEPGAALESAQALAALITANAPVAVRESRKVVMAAATASDQELWEMSLAGIAAAMSSTDIGEGLLAFLEKRPPVWTGH</sequence>
<dbReference type="Pfam" id="PF00378">
    <property type="entry name" value="ECH_1"/>
    <property type="match status" value="1"/>
</dbReference>
<keyword evidence="3 4" id="KW-0456">Lyase</keyword>
<dbReference type="PANTHER" id="PTHR11941">
    <property type="entry name" value="ENOYL-COA HYDRATASE-RELATED"/>
    <property type="match status" value="1"/>
</dbReference>
<dbReference type="EMBL" id="CADCSZ010000144">
    <property type="protein sequence ID" value="CAA9251558.1"/>
    <property type="molecule type" value="Genomic_DNA"/>
</dbReference>
<dbReference type="NCBIfam" id="NF006100">
    <property type="entry name" value="PRK08252.1"/>
    <property type="match status" value="1"/>
</dbReference>
<protein>
    <submittedName>
        <fullName evidence="4">Enoyl-CoA hydratase</fullName>
        <ecNumber evidence="4">4.2.1.17</ecNumber>
    </submittedName>
</protein>
<evidence type="ECO:0000256" key="1">
    <source>
        <dbReference type="ARBA" id="ARBA00005254"/>
    </source>
</evidence>
<dbReference type="InterPro" id="IPR001753">
    <property type="entry name" value="Enoyl-CoA_hydra/iso"/>
</dbReference>
<dbReference type="PANTHER" id="PTHR11941:SF169">
    <property type="entry name" value="(7AS)-7A-METHYL-1,5-DIOXO-2,3,5,6,7,7A-HEXAHYDRO-1H-INDENE-CARBOXYL-COA HYDROLASE"/>
    <property type="match status" value="1"/>
</dbReference>
<reference evidence="4" key="1">
    <citation type="submission" date="2020-02" db="EMBL/GenBank/DDBJ databases">
        <authorList>
            <person name="Meier V. D."/>
        </authorList>
    </citation>
    <scope>NUCLEOTIDE SEQUENCE</scope>
    <source>
        <strain evidence="4">AVDCRST_MAG76</strain>
    </source>
</reference>
<keyword evidence="2" id="KW-0443">Lipid metabolism</keyword>
<dbReference type="CDD" id="cd06558">
    <property type="entry name" value="crotonase-like"/>
    <property type="match status" value="1"/>
</dbReference>
<evidence type="ECO:0000256" key="3">
    <source>
        <dbReference type="ARBA" id="ARBA00023239"/>
    </source>
</evidence>